<keyword evidence="7" id="KW-0812">Transmembrane</keyword>
<evidence type="ECO:0000256" key="2">
    <source>
        <dbReference type="ARBA" id="ARBA00012400"/>
    </source>
</evidence>
<comment type="pathway">
    <text evidence="1">Porphyrin-containing compound metabolism; siroheme biosynthesis; sirohydrochlorin from precorrin-2: step 1/1.</text>
</comment>
<proteinExistence type="predicted"/>
<dbReference type="SUPFAM" id="SSF51735">
    <property type="entry name" value="NAD(P)-binding Rossmann-fold domains"/>
    <property type="match status" value="1"/>
</dbReference>
<name>A0ABW5YLJ0_9FLAO</name>
<evidence type="ECO:0000256" key="7">
    <source>
        <dbReference type="SAM" id="Phobius"/>
    </source>
</evidence>
<keyword evidence="5" id="KW-0627">Porphyrin biosynthesis</keyword>
<dbReference type="Pfam" id="PF14824">
    <property type="entry name" value="Sirohm_synth_M"/>
    <property type="match status" value="1"/>
</dbReference>
<dbReference type="InterPro" id="IPR028281">
    <property type="entry name" value="Sirohaem_synthase_central"/>
</dbReference>
<comment type="caution">
    <text evidence="9">The sequence shown here is derived from an EMBL/GenBank/DDBJ whole genome shotgun (WGS) entry which is preliminary data.</text>
</comment>
<evidence type="ECO:0000256" key="4">
    <source>
        <dbReference type="ARBA" id="ARBA00023027"/>
    </source>
</evidence>
<dbReference type="EMBL" id="JBHUPC010000013">
    <property type="protein sequence ID" value="MFD2891901.1"/>
    <property type="molecule type" value="Genomic_DNA"/>
</dbReference>
<dbReference type="Proteomes" id="UP001597534">
    <property type="component" value="Unassembled WGS sequence"/>
</dbReference>
<protein>
    <recommendedName>
        <fullName evidence="2">precorrin-2 dehydrogenase</fullName>
        <ecNumber evidence="2">1.3.1.76</ecNumber>
    </recommendedName>
</protein>
<dbReference type="PANTHER" id="PTHR35330">
    <property type="entry name" value="SIROHEME BIOSYNTHESIS PROTEIN MET8"/>
    <property type="match status" value="1"/>
</dbReference>
<evidence type="ECO:0000259" key="8">
    <source>
        <dbReference type="Pfam" id="PF14824"/>
    </source>
</evidence>
<evidence type="ECO:0000256" key="1">
    <source>
        <dbReference type="ARBA" id="ARBA00005010"/>
    </source>
</evidence>
<dbReference type="InterPro" id="IPR006367">
    <property type="entry name" value="Sirohaem_synthase_N"/>
</dbReference>
<keyword evidence="7" id="KW-0472">Membrane</keyword>
<dbReference type="Gene3D" id="3.30.160.110">
    <property type="entry name" value="Siroheme synthase, domain 2"/>
    <property type="match status" value="1"/>
</dbReference>
<evidence type="ECO:0000256" key="6">
    <source>
        <dbReference type="ARBA" id="ARBA00047561"/>
    </source>
</evidence>
<dbReference type="InterPro" id="IPR028161">
    <property type="entry name" value="Met8-like"/>
</dbReference>
<keyword evidence="4" id="KW-0520">NAD</keyword>
<dbReference type="NCBIfam" id="TIGR01470">
    <property type="entry name" value="cysG_Nterm"/>
    <property type="match status" value="1"/>
</dbReference>
<dbReference type="Gene3D" id="3.40.50.720">
    <property type="entry name" value="NAD(P)-binding Rossmann-like Domain"/>
    <property type="match status" value="1"/>
</dbReference>
<dbReference type="PANTHER" id="PTHR35330:SF1">
    <property type="entry name" value="SIROHEME BIOSYNTHESIS PROTEIN MET8"/>
    <property type="match status" value="1"/>
</dbReference>
<feature type="transmembrane region" description="Helical" evidence="7">
    <location>
        <begin position="205"/>
        <end position="233"/>
    </location>
</feature>
<keyword evidence="3" id="KW-0560">Oxidoreductase</keyword>
<dbReference type="SUPFAM" id="SSF75615">
    <property type="entry name" value="Siroheme synthase middle domains-like"/>
    <property type="match status" value="1"/>
</dbReference>
<gene>
    <name evidence="9" type="ORF">ACFS5J_07755</name>
</gene>
<evidence type="ECO:0000256" key="3">
    <source>
        <dbReference type="ARBA" id="ARBA00023002"/>
    </source>
</evidence>
<comment type="catalytic activity">
    <reaction evidence="6">
        <text>precorrin-2 + NAD(+) = sirohydrochlorin + NADH + 2 H(+)</text>
        <dbReference type="Rhea" id="RHEA:15613"/>
        <dbReference type="ChEBI" id="CHEBI:15378"/>
        <dbReference type="ChEBI" id="CHEBI:57540"/>
        <dbReference type="ChEBI" id="CHEBI:57945"/>
        <dbReference type="ChEBI" id="CHEBI:58351"/>
        <dbReference type="ChEBI" id="CHEBI:58827"/>
        <dbReference type="EC" id="1.3.1.76"/>
    </reaction>
</comment>
<organism evidence="9 10">
    <name type="scientific">Flavobacterium chuncheonense</name>
    <dbReference type="NCBI Taxonomy" id="2026653"/>
    <lineage>
        <taxon>Bacteria</taxon>
        <taxon>Pseudomonadati</taxon>
        <taxon>Bacteroidota</taxon>
        <taxon>Flavobacteriia</taxon>
        <taxon>Flavobacteriales</taxon>
        <taxon>Flavobacteriaceae</taxon>
        <taxon>Flavobacterium</taxon>
    </lineage>
</organism>
<evidence type="ECO:0000313" key="9">
    <source>
        <dbReference type="EMBL" id="MFD2891901.1"/>
    </source>
</evidence>
<feature type="domain" description="Siroheme synthase central" evidence="8">
    <location>
        <begin position="125"/>
        <end position="146"/>
    </location>
</feature>
<reference evidence="10" key="1">
    <citation type="journal article" date="2019" name="Int. J. Syst. Evol. Microbiol.">
        <title>The Global Catalogue of Microorganisms (GCM) 10K type strain sequencing project: providing services to taxonomists for standard genome sequencing and annotation.</title>
        <authorList>
            <consortium name="The Broad Institute Genomics Platform"/>
            <consortium name="The Broad Institute Genome Sequencing Center for Infectious Disease"/>
            <person name="Wu L."/>
            <person name="Ma J."/>
        </authorList>
    </citation>
    <scope>NUCLEOTIDE SEQUENCE [LARGE SCALE GENOMIC DNA]</scope>
    <source>
        <strain evidence="10">KCTC 22671</strain>
    </source>
</reference>
<evidence type="ECO:0000313" key="10">
    <source>
        <dbReference type="Proteomes" id="UP001597534"/>
    </source>
</evidence>
<keyword evidence="10" id="KW-1185">Reference proteome</keyword>
<sequence>MINTLFPVFLKTEAAHFLIVGGGNVGLEKAETLLKQNPEIKITIVATYFHQKLMEIGNAHTNITLLERAFQETDLDDKDFTIIATDKSDVNLEVRLLAKSKGIKVNVADQPALCDFYLGSIVNKGSLKIAISTNGKSPVLARRLREYFTEVIPDDIEGSIEVLNAFRSKHKGDFKEKLADLNEVTKSFQRNGINKEQKKFRKLPFMLATSFLMFFIGYGFSTIVSFSGIQYGFKVISNDFYYMLLIGFFSN</sequence>
<dbReference type="EC" id="1.3.1.76" evidence="2"/>
<dbReference type="InterPro" id="IPR036291">
    <property type="entry name" value="NAD(P)-bd_dom_sf"/>
</dbReference>
<dbReference type="Pfam" id="PF13241">
    <property type="entry name" value="NAD_binding_7"/>
    <property type="match status" value="1"/>
</dbReference>
<accession>A0ABW5YLJ0</accession>
<evidence type="ECO:0000256" key="5">
    <source>
        <dbReference type="ARBA" id="ARBA00023244"/>
    </source>
</evidence>
<dbReference type="RefSeq" id="WP_379811514.1">
    <property type="nucleotide sequence ID" value="NZ_JBHUPC010000013.1"/>
</dbReference>
<keyword evidence="7" id="KW-1133">Transmembrane helix</keyword>